<dbReference type="EMBL" id="CAJOBC010008171">
    <property type="protein sequence ID" value="CAF3954374.1"/>
    <property type="molecule type" value="Genomic_DNA"/>
</dbReference>
<keyword evidence="1" id="KW-0812">Transmembrane</keyword>
<evidence type="ECO:0000313" key="3">
    <source>
        <dbReference type="EMBL" id="CAF1190092.1"/>
    </source>
</evidence>
<dbReference type="InterPro" id="IPR025398">
    <property type="entry name" value="DUF4371"/>
</dbReference>
<gene>
    <name evidence="3" type="ORF">GPM918_LOCUS23161</name>
    <name evidence="4" type="ORF">SRO942_LOCUS23161</name>
</gene>
<evidence type="ECO:0000313" key="5">
    <source>
        <dbReference type="Proteomes" id="UP000663829"/>
    </source>
</evidence>
<name>A0A814VFR6_9BILA</name>
<evidence type="ECO:0000256" key="1">
    <source>
        <dbReference type="SAM" id="Phobius"/>
    </source>
</evidence>
<protein>
    <recommendedName>
        <fullName evidence="2">DUF4371 domain-containing protein</fullName>
    </recommendedName>
</protein>
<keyword evidence="5" id="KW-1185">Reference proteome</keyword>
<accession>A0A814VFR6</accession>
<sequence>MLLTQISSIKYLLRQGLPLRGHDEPESNLIQLMKLLSQDVNAKELSLKIIQDIIQQILERHWFALICDEIADEANKEQLCIKIRSVDKQHVIHENVIEAIVDPLTKCGLNIKQCRGQGHDGAVNMGGIHEEVAAKILQSEKKAFYIRCNVHRLDLSIQDLTRQCSTMDTTITYTKDIIGLVQFEQQMNQFDYWHIYLICLTVLVVAGFLIYCCVRRKLHGLVEINRDVVDSSAVEMSRLLAAARSHFCHDRQSAEHLTVPQKNDSLDKKLTTFLEV</sequence>
<proteinExistence type="predicted"/>
<dbReference type="AlphaFoldDB" id="A0A814VFR6"/>
<dbReference type="PANTHER" id="PTHR45749">
    <property type="match status" value="1"/>
</dbReference>
<keyword evidence="1" id="KW-1133">Transmembrane helix</keyword>
<feature type="transmembrane region" description="Helical" evidence="1">
    <location>
        <begin position="193"/>
        <end position="214"/>
    </location>
</feature>
<dbReference type="Proteomes" id="UP000663829">
    <property type="component" value="Unassembled WGS sequence"/>
</dbReference>
<dbReference type="OrthoDB" id="10059235at2759"/>
<evidence type="ECO:0000313" key="4">
    <source>
        <dbReference type="EMBL" id="CAF3954374.1"/>
    </source>
</evidence>
<dbReference type="PANTHER" id="PTHR45749:SF21">
    <property type="entry name" value="DUF4371 DOMAIN-CONTAINING PROTEIN"/>
    <property type="match status" value="1"/>
</dbReference>
<dbReference type="Proteomes" id="UP000681722">
    <property type="component" value="Unassembled WGS sequence"/>
</dbReference>
<dbReference type="EMBL" id="CAJNOQ010008170">
    <property type="protein sequence ID" value="CAF1190092.1"/>
    <property type="molecule type" value="Genomic_DNA"/>
</dbReference>
<comment type="caution">
    <text evidence="3">The sequence shown here is derived from an EMBL/GenBank/DDBJ whole genome shotgun (WGS) entry which is preliminary data.</text>
</comment>
<feature type="domain" description="DUF4371" evidence="2">
    <location>
        <begin position="46"/>
        <end position="127"/>
    </location>
</feature>
<organism evidence="3 5">
    <name type="scientific">Didymodactylos carnosus</name>
    <dbReference type="NCBI Taxonomy" id="1234261"/>
    <lineage>
        <taxon>Eukaryota</taxon>
        <taxon>Metazoa</taxon>
        <taxon>Spiralia</taxon>
        <taxon>Gnathifera</taxon>
        <taxon>Rotifera</taxon>
        <taxon>Eurotatoria</taxon>
        <taxon>Bdelloidea</taxon>
        <taxon>Philodinida</taxon>
        <taxon>Philodinidae</taxon>
        <taxon>Didymodactylos</taxon>
    </lineage>
</organism>
<keyword evidence="1" id="KW-0472">Membrane</keyword>
<reference evidence="3" key="1">
    <citation type="submission" date="2021-02" db="EMBL/GenBank/DDBJ databases">
        <authorList>
            <person name="Nowell W R."/>
        </authorList>
    </citation>
    <scope>NUCLEOTIDE SEQUENCE</scope>
</reference>
<dbReference type="Pfam" id="PF14291">
    <property type="entry name" value="DUF4371"/>
    <property type="match status" value="1"/>
</dbReference>
<evidence type="ECO:0000259" key="2">
    <source>
        <dbReference type="Pfam" id="PF14291"/>
    </source>
</evidence>